<dbReference type="PANTHER" id="PTHR22966:SF53">
    <property type="entry name" value="BNAA10G29030D PROTEIN"/>
    <property type="match status" value="1"/>
</dbReference>
<comment type="cofactor">
    <cofactor evidence="1">
        <name>Fe(2+)</name>
        <dbReference type="ChEBI" id="CHEBI:29033"/>
    </cofactor>
</comment>
<protein>
    <recommendedName>
        <fullName evidence="3">cysteine dioxygenase</fullName>
        <ecNumber evidence="3">1.13.11.20</ecNumber>
    </recommendedName>
</protein>
<name>A0ABQ7D036_BRACR</name>
<keyword evidence="6" id="KW-0408">Iron</keyword>
<evidence type="ECO:0000313" key="8">
    <source>
        <dbReference type="EMBL" id="KAF3564289.1"/>
    </source>
</evidence>
<evidence type="ECO:0000256" key="6">
    <source>
        <dbReference type="ARBA" id="ARBA00023004"/>
    </source>
</evidence>
<dbReference type="EC" id="1.13.11.20" evidence="3"/>
<gene>
    <name evidence="8" type="ORF">DY000_02017507</name>
</gene>
<evidence type="ECO:0000256" key="7">
    <source>
        <dbReference type="ARBA" id="ARBA00024284"/>
    </source>
</evidence>
<evidence type="ECO:0000256" key="2">
    <source>
        <dbReference type="ARBA" id="ARBA00006622"/>
    </source>
</evidence>
<organism evidence="8 9">
    <name type="scientific">Brassica cretica</name>
    <name type="common">Mustard</name>
    <dbReference type="NCBI Taxonomy" id="69181"/>
    <lineage>
        <taxon>Eukaryota</taxon>
        <taxon>Viridiplantae</taxon>
        <taxon>Streptophyta</taxon>
        <taxon>Embryophyta</taxon>
        <taxon>Tracheophyta</taxon>
        <taxon>Spermatophyta</taxon>
        <taxon>Magnoliopsida</taxon>
        <taxon>eudicotyledons</taxon>
        <taxon>Gunneridae</taxon>
        <taxon>Pentapetalae</taxon>
        <taxon>rosids</taxon>
        <taxon>malvids</taxon>
        <taxon>Brassicales</taxon>
        <taxon>Brassicaceae</taxon>
        <taxon>Brassiceae</taxon>
        <taxon>Brassica</taxon>
    </lineage>
</organism>
<dbReference type="PANTHER" id="PTHR22966">
    <property type="entry name" value="2-AMINOETHANETHIOL DIOXYGENASE"/>
    <property type="match status" value="1"/>
</dbReference>
<comment type="caution">
    <text evidence="8">The sequence shown here is derived from an EMBL/GenBank/DDBJ whole genome shotgun (WGS) entry which is preliminary data.</text>
</comment>
<dbReference type="InterPro" id="IPR012864">
    <property type="entry name" value="PCO/ADO"/>
</dbReference>
<dbReference type="EMBL" id="QGKV02000759">
    <property type="protein sequence ID" value="KAF3564289.1"/>
    <property type="molecule type" value="Genomic_DNA"/>
</dbReference>
<comment type="similarity">
    <text evidence="2">Belongs to the cysteine dioxygenase family.</text>
</comment>
<dbReference type="Pfam" id="PF07847">
    <property type="entry name" value="PCO_ADO"/>
    <property type="match status" value="1"/>
</dbReference>
<evidence type="ECO:0000256" key="1">
    <source>
        <dbReference type="ARBA" id="ARBA00001954"/>
    </source>
</evidence>
<reference evidence="8 9" key="1">
    <citation type="journal article" date="2020" name="BMC Genomics">
        <title>Intraspecific diversification of the crop wild relative Brassica cretica Lam. using demographic model selection.</title>
        <authorList>
            <person name="Kioukis A."/>
            <person name="Michalopoulou V.A."/>
            <person name="Briers L."/>
            <person name="Pirintsos S."/>
            <person name="Studholme D.J."/>
            <person name="Pavlidis P."/>
            <person name="Sarris P.F."/>
        </authorList>
    </citation>
    <scope>NUCLEOTIDE SEQUENCE [LARGE SCALE GENOMIC DNA]</scope>
    <source>
        <strain evidence="9">cv. PFS-1207/04</strain>
    </source>
</reference>
<evidence type="ECO:0000256" key="4">
    <source>
        <dbReference type="ARBA" id="ARBA00022723"/>
    </source>
</evidence>
<keyword evidence="9" id="KW-1185">Reference proteome</keyword>
<sequence>MLLLDSNANLMPATIAASRVSTFGPHLTVGSTGFDVARCNPNFRLSDSSLFIRFNDVTSLNVLTEPTSPLPEECSCLESKRDACSSKHQLSTPGYGSMHVKSYDWVEPDPSELDDPLQDPQSWSRILTAPCPATTLYPTTGGNIHCFRVITHCAIFAGEIEVMNGEVISNVTWLEEYQPPDNFVIWKVPYRGPVIRK</sequence>
<evidence type="ECO:0000256" key="5">
    <source>
        <dbReference type="ARBA" id="ARBA00023002"/>
    </source>
</evidence>
<keyword evidence="4" id="KW-0479">Metal-binding</keyword>
<dbReference type="Proteomes" id="UP000266723">
    <property type="component" value="Unassembled WGS sequence"/>
</dbReference>
<evidence type="ECO:0000313" key="9">
    <source>
        <dbReference type="Proteomes" id="UP000266723"/>
    </source>
</evidence>
<accession>A0ABQ7D036</accession>
<evidence type="ECO:0000256" key="3">
    <source>
        <dbReference type="ARBA" id="ARBA00013133"/>
    </source>
</evidence>
<proteinExistence type="inferred from homology"/>
<comment type="catalytic activity">
    <reaction evidence="7">
        <text>L-cysteine + O2 = 3-sulfino-L-alanine + H(+)</text>
        <dbReference type="Rhea" id="RHEA:20441"/>
        <dbReference type="ChEBI" id="CHEBI:15378"/>
        <dbReference type="ChEBI" id="CHEBI:15379"/>
        <dbReference type="ChEBI" id="CHEBI:35235"/>
        <dbReference type="ChEBI" id="CHEBI:61085"/>
        <dbReference type="EC" id="1.13.11.20"/>
    </reaction>
    <physiologicalReaction direction="left-to-right" evidence="7">
        <dbReference type="Rhea" id="RHEA:20442"/>
    </physiologicalReaction>
</comment>
<keyword evidence="5" id="KW-0560">Oxidoreductase</keyword>